<name>A0A1E3NWQ0_WICAA</name>
<feature type="region of interest" description="Disordered" evidence="1">
    <location>
        <begin position="616"/>
        <end position="784"/>
    </location>
</feature>
<dbReference type="InterPro" id="IPR006671">
    <property type="entry name" value="Cyclin_N"/>
</dbReference>
<feature type="region of interest" description="Disordered" evidence="1">
    <location>
        <begin position="382"/>
        <end position="410"/>
    </location>
</feature>
<dbReference type="OrthoDB" id="25002at2759"/>
<evidence type="ECO:0000313" key="4">
    <source>
        <dbReference type="Proteomes" id="UP000094112"/>
    </source>
</evidence>
<dbReference type="EMBL" id="KV454214">
    <property type="protein sequence ID" value="ODQ56987.1"/>
    <property type="molecule type" value="Genomic_DNA"/>
</dbReference>
<evidence type="ECO:0000256" key="1">
    <source>
        <dbReference type="SAM" id="MobiDB-lite"/>
    </source>
</evidence>
<feature type="compositionally biased region" description="Basic and acidic residues" evidence="1">
    <location>
        <begin position="544"/>
        <end position="558"/>
    </location>
</feature>
<feature type="compositionally biased region" description="Polar residues" evidence="1">
    <location>
        <begin position="767"/>
        <end position="778"/>
    </location>
</feature>
<feature type="region of interest" description="Disordered" evidence="1">
    <location>
        <begin position="423"/>
        <end position="604"/>
    </location>
</feature>
<dbReference type="Gene3D" id="1.10.472.10">
    <property type="entry name" value="Cyclin-like"/>
    <property type="match status" value="1"/>
</dbReference>
<dbReference type="SUPFAM" id="SSF47954">
    <property type="entry name" value="Cyclin-like"/>
    <property type="match status" value="1"/>
</dbReference>
<dbReference type="STRING" id="683960.A0A1E3NWQ0"/>
<organism evidence="3 4">
    <name type="scientific">Wickerhamomyces anomalus (strain ATCC 58044 / CBS 1984 / NCYC 433 / NRRL Y-366-8)</name>
    <name type="common">Yeast</name>
    <name type="synonym">Hansenula anomala</name>
    <dbReference type="NCBI Taxonomy" id="683960"/>
    <lineage>
        <taxon>Eukaryota</taxon>
        <taxon>Fungi</taxon>
        <taxon>Dikarya</taxon>
        <taxon>Ascomycota</taxon>
        <taxon>Saccharomycotina</taxon>
        <taxon>Saccharomycetes</taxon>
        <taxon>Phaffomycetales</taxon>
        <taxon>Wickerhamomycetaceae</taxon>
        <taxon>Wickerhamomyces</taxon>
    </lineage>
</organism>
<dbReference type="GO" id="GO:0016538">
    <property type="term" value="F:cyclin-dependent protein serine/threonine kinase regulator activity"/>
    <property type="evidence" value="ECO:0007669"/>
    <property type="project" value="InterPro"/>
</dbReference>
<feature type="compositionally biased region" description="Basic and acidic residues" evidence="1">
    <location>
        <begin position="519"/>
        <end position="535"/>
    </location>
</feature>
<reference evidence="3 4" key="1">
    <citation type="journal article" date="2016" name="Proc. Natl. Acad. Sci. U.S.A.">
        <title>Comparative genomics of biotechnologically important yeasts.</title>
        <authorList>
            <person name="Riley R."/>
            <person name="Haridas S."/>
            <person name="Wolfe K.H."/>
            <person name="Lopes M.R."/>
            <person name="Hittinger C.T."/>
            <person name="Goeker M."/>
            <person name="Salamov A.A."/>
            <person name="Wisecaver J.H."/>
            <person name="Long T.M."/>
            <person name="Calvey C.H."/>
            <person name="Aerts A.L."/>
            <person name="Barry K.W."/>
            <person name="Choi C."/>
            <person name="Clum A."/>
            <person name="Coughlan A.Y."/>
            <person name="Deshpande S."/>
            <person name="Douglass A.P."/>
            <person name="Hanson S.J."/>
            <person name="Klenk H.-P."/>
            <person name="LaButti K.M."/>
            <person name="Lapidus A."/>
            <person name="Lindquist E.A."/>
            <person name="Lipzen A.M."/>
            <person name="Meier-Kolthoff J.P."/>
            <person name="Ohm R.A."/>
            <person name="Otillar R.P."/>
            <person name="Pangilinan J.L."/>
            <person name="Peng Y."/>
            <person name="Rokas A."/>
            <person name="Rosa C.A."/>
            <person name="Scheuner C."/>
            <person name="Sibirny A.A."/>
            <person name="Slot J.C."/>
            <person name="Stielow J.B."/>
            <person name="Sun H."/>
            <person name="Kurtzman C.P."/>
            <person name="Blackwell M."/>
            <person name="Grigoriev I.V."/>
            <person name="Jeffries T.W."/>
        </authorList>
    </citation>
    <scope>NUCLEOTIDE SEQUENCE [LARGE SCALE GENOMIC DNA]</scope>
    <source>
        <strain evidence="4">ATCC 58044 / CBS 1984 / NCYC 433 / NRRL Y-366-8</strain>
    </source>
</reference>
<protein>
    <recommendedName>
        <fullName evidence="2">Cyclin N-terminal domain-containing protein</fullName>
    </recommendedName>
</protein>
<accession>A0A1E3NWQ0</accession>
<proteinExistence type="predicted"/>
<feature type="compositionally biased region" description="Polar residues" evidence="1">
    <location>
        <begin position="427"/>
        <end position="442"/>
    </location>
</feature>
<evidence type="ECO:0000259" key="2">
    <source>
        <dbReference type="Pfam" id="PF00134"/>
    </source>
</evidence>
<feature type="compositionally biased region" description="Low complexity" evidence="1">
    <location>
        <begin position="560"/>
        <end position="572"/>
    </location>
</feature>
<keyword evidence="4" id="KW-1185">Reference proteome</keyword>
<dbReference type="Pfam" id="PF00134">
    <property type="entry name" value="Cyclin_N"/>
    <property type="match status" value="1"/>
</dbReference>
<dbReference type="AlphaFoldDB" id="A0A1E3NWQ0"/>
<feature type="domain" description="Cyclin N-terminal" evidence="2">
    <location>
        <begin position="152"/>
        <end position="210"/>
    </location>
</feature>
<dbReference type="RefSeq" id="XP_019036194.1">
    <property type="nucleotide sequence ID" value="XM_019185199.1"/>
</dbReference>
<dbReference type="GO" id="GO:0006357">
    <property type="term" value="P:regulation of transcription by RNA polymerase II"/>
    <property type="evidence" value="ECO:0007669"/>
    <property type="project" value="InterPro"/>
</dbReference>
<gene>
    <name evidence="3" type="ORF">WICANDRAFT_81223</name>
</gene>
<evidence type="ECO:0000313" key="3">
    <source>
        <dbReference type="EMBL" id="ODQ56987.1"/>
    </source>
</evidence>
<dbReference type="InterPro" id="IPR043198">
    <property type="entry name" value="Cyclin/Ssn8"/>
</dbReference>
<feature type="compositionally biased region" description="Basic and acidic residues" evidence="1">
    <location>
        <begin position="704"/>
        <end position="726"/>
    </location>
</feature>
<feature type="compositionally biased region" description="Basic and acidic residues" evidence="1">
    <location>
        <begin position="587"/>
        <end position="604"/>
    </location>
</feature>
<sequence>MLVIFILIIKYIKKQPDKFMIMVILINQLLHKNQSDSRKFRAQKKKHENNSQINVSEIKSKPVPLHSNPFHRLAVDVVCFNQINMNTYNGNNALEMMVPGAHTHHTQRPEQYWPTIIERPSNDWIFSIEDIKLSPSVQSGMSIDDELIAYQKCLDTFVKASRNLKLHRSNIFFAMVYLFRFYQRCSMQHFKWLETAQACLYLASKKLENHRGSKAFALAFARFIRPDTDETTKEYWKWREALENNEEILLEMICFDTSIKNPYEFYEFLIDSNPSHIDLRNDAISKIENLSICQIFLLYDMEKIFITLLVLCAIRKKINFPLRYFEFNINPNEILEIKKSYESLIKRYPKNVEQLGDFLELNVTLEDIENLSNGSTSEYFVDHGKSTTISPSPVHEENQENKAPQDTNDENAQQPIKVAFSKEESNGVISSHPITIQSNETTAKFEPPVIENKIEDKPLNETDHGNNDKNINNNDDDNDDNKKEKVDEKEEEQKVVTESIDENKKKIEDDASAGIDAKSPIESKDQDVEMKDAEPKLGSPIREPSVESQKKGQEKTNDTKPSSIGSKPKSSIFMKKPPKPAPKKIKHSTESTLPEKRDIHEAEIIEKSIEQQLVDIKRRAFKKPTPTKSSPESPKVTKPTEPTTPTSSHLKKPSSQHQTASPTKALLSPGIDAKQKRNAVFASRVPSKSTTPAPPSSIESTTKTTDKQPTKKEAQTVRKQSGDSTKRQQTARSKRPNLPIHEPVAPKAADIRKLSKAAPKSKPKNTGKVTRTKAPTTRLSKKVTPVNISNMEKFKKLSSYIDSDLSDVDDSDN</sequence>
<dbReference type="Proteomes" id="UP000094112">
    <property type="component" value="Unassembled WGS sequence"/>
</dbReference>
<feature type="compositionally biased region" description="Basic and acidic residues" evidence="1">
    <location>
        <begin position="480"/>
        <end position="509"/>
    </location>
</feature>
<feature type="compositionally biased region" description="Basic and acidic residues" evidence="1">
    <location>
        <begin position="452"/>
        <end position="467"/>
    </location>
</feature>
<feature type="compositionally biased region" description="Low complexity" evidence="1">
    <location>
        <begin position="623"/>
        <end position="648"/>
    </location>
</feature>
<feature type="compositionally biased region" description="Basic residues" evidence="1">
    <location>
        <begin position="576"/>
        <end position="586"/>
    </location>
</feature>
<dbReference type="GeneID" id="30202445"/>
<dbReference type="InterPro" id="IPR036915">
    <property type="entry name" value="Cyclin-like_sf"/>
</dbReference>
<dbReference type="PANTHER" id="PTHR10026">
    <property type="entry name" value="CYCLIN"/>
    <property type="match status" value="1"/>
</dbReference>
<feature type="compositionally biased region" description="Polar residues" evidence="1">
    <location>
        <begin position="401"/>
        <end position="410"/>
    </location>
</feature>